<keyword evidence="3" id="KW-1185">Reference proteome</keyword>
<keyword evidence="1" id="KW-0472">Membrane</keyword>
<keyword evidence="1" id="KW-0812">Transmembrane</keyword>
<dbReference type="EnsemblMetazoa" id="XM_038197408.1">
    <property type="protein sequence ID" value="XP_038053336.1"/>
    <property type="gene ID" value="LOC119725822"/>
</dbReference>
<dbReference type="OMA" id="PPAHIYK"/>
<proteinExistence type="predicted"/>
<evidence type="ECO:0000256" key="1">
    <source>
        <dbReference type="SAM" id="Phobius"/>
    </source>
</evidence>
<evidence type="ECO:0000313" key="2">
    <source>
        <dbReference type="EnsemblMetazoa" id="XP_038053336.1"/>
    </source>
</evidence>
<reference evidence="2" key="1">
    <citation type="submission" date="2022-11" db="UniProtKB">
        <authorList>
            <consortium name="EnsemblMetazoa"/>
        </authorList>
    </citation>
    <scope>IDENTIFICATION</scope>
</reference>
<dbReference type="GeneID" id="119725822"/>
<feature type="transmembrane region" description="Helical" evidence="1">
    <location>
        <begin position="33"/>
        <end position="59"/>
    </location>
</feature>
<feature type="transmembrane region" description="Helical" evidence="1">
    <location>
        <begin position="120"/>
        <end position="142"/>
    </location>
</feature>
<dbReference type="AlphaFoldDB" id="A0A913ZQI9"/>
<name>A0A913ZQI9_PATMI</name>
<keyword evidence="1" id="KW-1133">Transmembrane helix</keyword>
<dbReference type="RefSeq" id="XP_038053336.1">
    <property type="nucleotide sequence ID" value="XM_038197408.1"/>
</dbReference>
<organism evidence="2 3">
    <name type="scientific">Patiria miniata</name>
    <name type="common">Bat star</name>
    <name type="synonym">Asterina miniata</name>
    <dbReference type="NCBI Taxonomy" id="46514"/>
    <lineage>
        <taxon>Eukaryota</taxon>
        <taxon>Metazoa</taxon>
        <taxon>Echinodermata</taxon>
        <taxon>Eleutherozoa</taxon>
        <taxon>Asterozoa</taxon>
        <taxon>Asteroidea</taxon>
        <taxon>Valvatacea</taxon>
        <taxon>Valvatida</taxon>
        <taxon>Asterinidae</taxon>
        <taxon>Patiria</taxon>
    </lineage>
</organism>
<sequence>MGISGRNAVLLFTGGLDIAFGVIFILYGVDSVILFAHGAVGVTMWAGIGIVMVGIGNILAVLTASKKRNREYLNINFGSLLLNLTGMILAACVIGFYTWGAWSVLTIGLSNTNTVNDRLISIYSSVILMAAILFIVSLMAMFMDCCSYALFGSGGDYYGPPPRPRYYDGQYGPPPAHIYKP</sequence>
<protein>
    <submittedName>
        <fullName evidence="2">Uncharacterized protein</fullName>
    </submittedName>
</protein>
<feature type="transmembrane region" description="Helical" evidence="1">
    <location>
        <begin position="7"/>
        <end position="27"/>
    </location>
</feature>
<dbReference type="Proteomes" id="UP000887568">
    <property type="component" value="Unplaced"/>
</dbReference>
<accession>A0A913ZQI9</accession>
<dbReference type="OrthoDB" id="10043409at2759"/>
<evidence type="ECO:0000313" key="3">
    <source>
        <dbReference type="Proteomes" id="UP000887568"/>
    </source>
</evidence>
<feature type="transmembrane region" description="Helical" evidence="1">
    <location>
        <begin position="80"/>
        <end position="100"/>
    </location>
</feature>